<evidence type="ECO:0000259" key="4">
    <source>
        <dbReference type="Pfam" id="PF11887"/>
    </source>
</evidence>
<reference evidence="5 6" key="1">
    <citation type="submission" date="2017-07" db="EMBL/GenBank/DDBJ databases">
        <title>First draft Genome Sequence of Nocardia cerradoensis isolated from human infection.</title>
        <authorList>
            <person name="Carrasco G."/>
        </authorList>
    </citation>
    <scope>NUCLEOTIDE SEQUENCE [LARGE SCALE GENOMIC DNA]</scope>
    <source>
        <strain evidence="5 6">CNM20130759</strain>
    </source>
</reference>
<feature type="compositionally biased region" description="Polar residues" evidence="1">
    <location>
        <begin position="415"/>
        <end position="428"/>
    </location>
</feature>
<evidence type="ECO:0000313" key="5">
    <source>
        <dbReference type="EMBL" id="OXR43872.1"/>
    </source>
</evidence>
<feature type="domain" description="Mce/MlaD" evidence="3">
    <location>
        <begin position="51"/>
        <end position="125"/>
    </location>
</feature>
<dbReference type="EMBL" id="NGAF01000008">
    <property type="protein sequence ID" value="OXR43872.1"/>
    <property type="molecule type" value="Genomic_DNA"/>
</dbReference>
<keyword evidence="2" id="KW-0812">Transmembrane</keyword>
<dbReference type="InterPro" id="IPR003399">
    <property type="entry name" value="Mce/MlaD"/>
</dbReference>
<dbReference type="GO" id="GO:0005576">
    <property type="term" value="C:extracellular region"/>
    <property type="evidence" value="ECO:0007669"/>
    <property type="project" value="TreeGrafter"/>
</dbReference>
<evidence type="ECO:0000256" key="1">
    <source>
        <dbReference type="SAM" id="MobiDB-lite"/>
    </source>
</evidence>
<gene>
    <name evidence="5" type="ORF">B7C42_04111</name>
</gene>
<evidence type="ECO:0000313" key="6">
    <source>
        <dbReference type="Proteomes" id="UP000215506"/>
    </source>
</evidence>
<dbReference type="Proteomes" id="UP000215506">
    <property type="component" value="Unassembled WGS sequence"/>
</dbReference>
<feature type="domain" description="Mammalian cell entry C-terminal" evidence="4">
    <location>
        <begin position="133"/>
        <end position="308"/>
    </location>
</feature>
<keyword evidence="2" id="KW-1133">Transmembrane helix</keyword>
<sequence length="428" mass="45970">MQAALGKGSRRDPLTAIRESGRGTKIALALGTVAVVVVAGVLWWLFSSYNTTKITAYFDKSIGIYEGSEVRILGVPVGKVDSVTPQGDQVKVTMHVDRKYNIPADAKAAQITPSVVSDRYIQLTPVYKGGPKMPRNATIPRDRTATPVEVDRLYKSIQELSDALGPNGANKDGAVNELVRTGAANLSGNGDALANSLTQLSHAARYLSDARGDIFDTIKNLQVFVHTLAVNDQQVRQFNTQLADLAGFLSGERENLGQALNLLSIALGDVARFIDDNRDLVAENADALTKLTQTLADQRQDVANALPVLPVALSNLINIHNGESGTLDMRANFTDLQNPFGTVCKMLDLGQLRPGDPKFDAISRQMRPILDQCKVITDQIKSGVQTPSLVLPFGILSGENIQNTPAPGSVPGTPSDRQPPSQQEGGQR</sequence>
<dbReference type="InterPro" id="IPR005693">
    <property type="entry name" value="Mce"/>
</dbReference>
<keyword evidence="2" id="KW-0472">Membrane</keyword>
<dbReference type="PANTHER" id="PTHR33371:SF4">
    <property type="entry name" value="INTERMEMBRANE PHOSPHOLIPID TRANSPORT SYSTEM BINDING PROTEIN MLAD"/>
    <property type="match status" value="1"/>
</dbReference>
<dbReference type="Pfam" id="PF02470">
    <property type="entry name" value="MlaD"/>
    <property type="match status" value="1"/>
</dbReference>
<dbReference type="NCBIfam" id="TIGR00996">
    <property type="entry name" value="Mtu_fam_mce"/>
    <property type="match status" value="1"/>
</dbReference>
<feature type="region of interest" description="Disordered" evidence="1">
    <location>
        <begin position="400"/>
        <end position="428"/>
    </location>
</feature>
<comment type="caution">
    <text evidence="5">The sequence shown here is derived from an EMBL/GenBank/DDBJ whole genome shotgun (WGS) entry which is preliminary data.</text>
</comment>
<evidence type="ECO:0000256" key="2">
    <source>
        <dbReference type="SAM" id="Phobius"/>
    </source>
</evidence>
<dbReference type="InterPro" id="IPR052336">
    <property type="entry name" value="MlaD_Phospholipid_Transporter"/>
</dbReference>
<dbReference type="Pfam" id="PF11887">
    <property type="entry name" value="Mce4_CUP1"/>
    <property type="match status" value="1"/>
</dbReference>
<protein>
    <submittedName>
        <fullName evidence="5">Uncharacterized protein</fullName>
    </submittedName>
</protein>
<proteinExistence type="predicted"/>
<evidence type="ECO:0000259" key="3">
    <source>
        <dbReference type="Pfam" id="PF02470"/>
    </source>
</evidence>
<accession>A0A231H506</accession>
<dbReference type="PANTHER" id="PTHR33371">
    <property type="entry name" value="INTERMEMBRANE PHOSPHOLIPID TRANSPORT SYSTEM BINDING PROTEIN MLAD-RELATED"/>
    <property type="match status" value="1"/>
</dbReference>
<dbReference type="RefSeq" id="WP_083904214.1">
    <property type="nucleotide sequence ID" value="NZ_JAAXOR010000004.1"/>
</dbReference>
<feature type="transmembrane region" description="Helical" evidence="2">
    <location>
        <begin position="26"/>
        <end position="46"/>
    </location>
</feature>
<dbReference type="AlphaFoldDB" id="A0A231H506"/>
<dbReference type="InterPro" id="IPR024516">
    <property type="entry name" value="Mce_C"/>
</dbReference>
<keyword evidence="6" id="KW-1185">Reference proteome</keyword>
<name>A0A231H506_9NOCA</name>
<organism evidence="5 6">
    <name type="scientific">Nocardia cerradoensis</name>
    <dbReference type="NCBI Taxonomy" id="85688"/>
    <lineage>
        <taxon>Bacteria</taxon>
        <taxon>Bacillati</taxon>
        <taxon>Actinomycetota</taxon>
        <taxon>Actinomycetes</taxon>
        <taxon>Mycobacteriales</taxon>
        <taxon>Nocardiaceae</taxon>
        <taxon>Nocardia</taxon>
    </lineage>
</organism>